<dbReference type="Pfam" id="PF01636">
    <property type="entry name" value="APH"/>
    <property type="match status" value="1"/>
</dbReference>
<dbReference type="OrthoDB" id="2570531at2"/>
<gene>
    <name evidence="2" type="ORF">E1293_02765</name>
</gene>
<sequence>MFEFIGGGRSADLSPGSPDVPGVNDAVSRLGGPGGALPCVSVNLDVLQKTAAALLGENLRGRWWGMYAEALEGLSLESLRGETLLHYDLHSGNLHVAGQGVYVIDWSFLCRGQGWSTPRCSFLG</sequence>
<dbReference type="InterPro" id="IPR011009">
    <property type="entry name" value="Kinase-like_dom_sf"/>
</dbReference>
<comment type="caution">
    <text evidence="2">The sequence shown here is derived from an EMBL/GenBank/DDBJ whole genome shotgun (WGS) entry which is preliminary data.</text>
</comment>
<organism evidence="2 3">
    <name type="scientific">Actinomadura darangshiensis</name>
    <dbReference type="NCBI Taxonomy" id="705336"/>
    <lineage>
        <taxon>Bacteria</taxon>
        <taxon>Bacillati</taxon>
        <taxon>Actinomycetota</taxon>
        <taxon>Actinomycetes</taxon>
        <taxon>Streptosporangiales</taxon>
        <taxon>Thermomonosporaceae</taxon>
        <taxon>Actinomadura</taxon>
    </lineage>
</organism>
<reference evidence="2 3" key="1">
    <citation type="submission" date="2019-03" db="EMBL/GenBank/DDBJ databases">
        <title>Draft genome sequences of novel Actinobacteria.</title>
        <authorList>
            <person name="Sahin N."/>
            <person name="Ay H."/>
            <person name="Saygin H."/>
        </authorList>
    </citation>
    <scope>NUCLEOTIDE SEQUENCE [LARGE SCALE GENOMIC DNA]</scope>
    <source>
        <strain evidence="2 3">DSM 45941</strain>
    </source>
</reference>
<dbReference type="AlphaFoldDB" id="A0A4V6PF41"/>
<feature type="domain" description="Aminoglycoside phosphotransferase" evidence="1">
    <location>
        <begin position="79"/>
        <end position="112"/>
    </location>
</feature>
<evidence type="ECO:0000313" key="2">
    <source>
        <dbReference type="EMBL" id="TDD91107.1"/>
    </source>
</evidence>
<dbReference type="EMBL" id="SMKY01000006">
    <property type="protein sequence ID" value="TDD91107.1"/>
    <property type="molecule type" value="Genomic_DNA"/>
</dbReference>
<dbReference type="SUPFAM" id="SSF56112">
    <property type="entry name" value="Protein kinase-like (PK-like)"/>
    <property type="match status" value="1"/>
</dbReference>
<keyword evidence="3" id="KW-1185">Reference proteome</keyword>
<dbReference type="RefSeq" id="WP_132193430.1">
    <property type="nucleotide sequence ID" value="NZ_SMKY01000006.1"/>
</dbReference>
<evidence type="ECO:0000259" key="1">
    <source>
        <dbReference type="Pfam" id="PF01636"/>
    </source>
</evidence>
<accession>A0A4V6PF41</accession>
<proteinExistence type="predicted"/>
<dbReference type="InterPro" id="IPR002575">
    <property type="entry name" value="Aminoglycoside_PTrfase"/>
</dbReference>
<name>A0A4V6PF41_9ACTN</name>
<evidence type="ECO:0000313" key="3">
    <source>
        <dbReference type="Proteomes" id="UP000295578"/>
    </source>
</evidence>
<dbReference type="Proteomes" id="UP000295578">
    <property type="component" value="Unassembled WGS sequence"/>
</dbReference>
<protein>
    <recommendedName>
        <fullName evidence="1">Aminoglycoside phosphotransferase domain-containing protein</fullName>
    </recommendedName>
</protein>